<organism evidence="2 3">
    <name type="scientific">Gossypium davidsonii</name>
    <name type="common">Davidson's cotton</name>
    <name type="synonym">Gossypium klotzschianum subsp. davidsonii</name>
    <dbReference type="NCBI Taxonomy" id="34287"/>
    <lineage>
        <taxon>Eukaryota</taxon>
        <taxon>Viridiplantae</taxon>
        <taxon>Streptophyta</taxon>
        <taxon>Embryophyta</taxon>
        <taxon>Tracheophyta</taxon>
        <taxon>Spermatophyta</taxon>
        <taxon>Magnoliopsida</taxon>
        <taxon>eudicotyledons</taxon>
        <taxon>Gunneridae</taxon>
        <taxon>Pentapetalae</taxon>
        <taxon>rosids</taxon>
        <taxon>malvids</taxon>
        <taxon>Malvales</taxon>
        <taxon>Malvaceae</taxon>
        <taxon>Malvoideae</taxon>
        <taxon>Gossypium</taxon>
    </lineage>
</organism>
<protein>
    <submittedName>
        <fullName evidence="2">Uncharacterized protein</fullName>
    </submittedName>
</protein>
<feature type="signal peptide" evidence="1">
    <location>
        <begin position="1"/>
        <end position="34"/>
    </location>
</feature>
<keyword evidence="1" id="KW-0732">Signal</keyword>
<evidence type="ECO:0000313" key="2">
    <source>
        <dbReference type="EMBL" id="MBA0628489.1"/>
    </source>
</evidence>
<gene>
    <name evidence="2" type="ORF">Godav_023210</name>
</gene>
<dbReference type="EMBL" id="JABFAC010000011">
    <property type="protein sequence ID" value="MBA0628489.1"/>
    <property type="molecule type" value="Genomic_DNA"/>
</dbReference>
<evidence type="ECO:0000313" key="3">
    <source>
        <dbReference type="Proteomes" id="UP000593561"/>
    </source>
</evidence>
<evidence type="ECO:0000256" key="1">
    <source>
        <dbReference type="SAM" id="SignalP"/>
    </source>
</evidence>
<feature type="chain" id="PRO_5029714252" evidence="1">
    <location>
        <begin position="35"/>
        <end position="62"/>
    </location>
</feature>
<dbReference type="AlphaFoldDB" id="A0A7J8SR03"/>
<proteinExistence type="predicted"/>
<accession>A0A7J8SR03</accession>
<keyword evidence="3" id="KW-1185">Reference proteome</keyword>
<reference evidence="2 3" key="1">
    <citation type="journal article" date="2019" name="Genome Biol. Evol.">
        <title>Insights into the evolution of the New World diploid cottons (Gossypium, subgenus Houzingenia) based on genome sequencing.</title>
        <authorList>
            <person name="Grover C.E."/>
            <person name="Arick M.A. 2nd"/>
            <person name="Thrash A."/>
            <person name="Conover J.L."/>
            <person name="Sanders W.S."/>
            <person name="Peterson D.G."/>
            <person name="Frelichowski J.E."/>
            <person name="Scheffler J.A."/>
            <person name="Scheffler B.E."/>
            <person name="Wendel J.F."/>
        </authorList>
    </citation>
    <scope>NUCLEOTIDE SEQUENCE [LARGE SCALE GENOMIC DNA]</scope>
    <source>
        <strain evidence="2">27</strain>
        <tissue evidence="2">Leaf</tissue>
    </source>
</reference>
<sequence length="62" mass="7191">MQTTRRSLLHGLWLKWSALIHGALRLQFLTYCQGWSIGIVRGTCLQIGQGRRHFWGLLVNQI</sequence>
<name>A0A7J8SR03_GOSDV</name>
<comment type="caution">
    <text evidence="2">The sequence shown here is derived from an EMBL/GenBank/DDBJ whole genome shotgun (WGS) entry which is preliminary data.</text>
</comment>
<dbReference type="Proteomes" id="UP000593561">
    <property type="component" value="Unassembled WGS sequence"/>
</dbReference>